<evidence type="ECO:0000313" key="3">
    <source>
        <dbReference type="Proteomes" id="UP000030854"/>
    </source>
</evidence>
<feature type="region of interest" description="Disordered" evidence="1">
    <location>
        <begin position="1"/>
        <end position="80"/>
    </location>
</feature>
<dbReference type="EMBL" id="JNVN01001142">
    <property type="protein sequence ID" value="KHJ33931.1"/>
    <property type="molecule type" value="Genomic_DNA"/>
</dbReference>
<sequence length="478" mass="52675">MTDTIDITQETQALPTDTSNEPPPIHTIPNPPPLIASPSPPSNLETSSKTMDSKQILKPVALSKRSVTERPTQNSRDKPKVENAFLPKELADIIAIRQRRERTWQALLIICTTVISNSDSALANFTQDIEIEEAVAFKSYLRQAVANYAAADSPPSLPCVPSHTWPNKGNAKGKEKELNMSKKVVVATQKIILSQGSNRASMKEVEKTRTIPTINNSWATVAHNGQKKAPVAHTIDLQVNTGTRGTQKLPNKEKSATIVSDKRLFVRLPLEHEWRNLSPAGIREVIVKKLMKSPSLIGKIKPVRSGFVLSPCSTEARDTILNAGNGLFLTGAKLEPATNWVSVLIPTVPSKIRKQHGEVEINSSLLSDEIERVYSVRPAHVKLYGRNNPEAPHRTWMAFFVKAPHSGFRVFDESGIARSFKKQQPIEFCKRCNGHHPAKNGSRAPSCSNCGSTNHATDSCMAATKCRNSGRPYRSDSR</sequence>
<gene>
    <name evidence="2" type="ORF">EV44_g4117</name>
</gene>
<dbReference type="STRING" id="52586.A0A0B1PAE5"/>
<feature type="compositionally biased region" description="Polar residues" evidence="1">
    <location>
        <begin position="1"/>
        <end position="20"/>
    </location>
</feature>
<accession>A0A0B1PAE5</accession>
<evidence type="ECO:0000313" key="2">
    <source>
        <dbReference type="EMBL" id="KHJ33931.1"/>
    </source>
</evidence>
<reference evidence="2 3" key="1">
    <citation type="journal article" date="2014" name="BMC Genomics">
        <title>Adaptive genomic structural variation in the grape powdery mildew pathogen, Erysiphe necator.</title>
        <authorList>
            <person name="Jones L."/>
            <person name="Riaz S."/>
            <person name="Morales-Cruz A."/>
            <person name="Amrine K.C."/>
            <person name="McGuire B."/>
            <person name="Gubler W.D."/>
            <person name="Walker M.A."/>
            <person name="Cantu D."/>
        </authorList>
    </citation>
    <scope>NUCLEOTIDE SEQUENCE [LARGE SCALE GENOMIC DNA]</scope>
    <source>
        <strain evidence="3">c</strain>
    </source>
</reference>
<organism evidence="2 3">
    <name type="scientific">Uncinula necator</name>
    <name type="common">Grape powdery mildew</name>
    <dbReference type="NCBI Taxonomy" id="52586"/>
    <lineage>
        <taxon>Eukaryota</taxon>
        <taxon>Fungi</taxon>
        <taxon>Dikarya</taxon>
        <taxon>Ascomycota</taxon>
        <taxon>Pezizomycotina</taxon>
        <taxon>Leotiomycetes</taxon>
        <taxon>Erysiphales</taxon>
        <taxon>Erysiphaceae</taxon>
        <taxon>Erysiphe</taxon>
    </lineage>
</organism>
<dbReference type="AlphaFoldDB" id="A0A0B1PAE5"/>
<keyword evidence="3" id="KW-1185">Reference proteome</keyword>
<evidence type="ECO:0000256" key="1">
    <source>
        <dbReference type="SAM" id="MobiDB-lite"/>
    </source>
</evidence>
<comment type="caution">
    <text evidence="2">The sequence shown here is derived from an EMBL/GenBank/DDBJ whole genome shotgun (WGS) entry which is preliminary data.</text>
</comment>
<name>A0A0B1PAE5_UNCNE</name>
<feature type="compositionally biased region" description="Pro residues" evidence="1">
    <location>
        <begin position="21"/>
        <end position="41"/>
    </location>
</feature>
<dbReference type="HOGENOM" id="CLU_018153_0_2_1"/>
<proteinExistence type="predicted"/>
<protein>
    <submittedName>
        <fullName evidence="2">Putative eka-like protein</fullName>
    </submittedName>
</protein>
<dbReference type="Proteomes" id="UP000030854">
    <property type="component" value="Unassembled WGS sequence"/>
</dbReference>